<evidence type="ECO:0000259" key="1">
    <source>
        <dbReference type="Pfam" id="PF13349"/>
    </source>
</evidence>
<feature type="domain" description="DUF4097" evidence="1">
    <location>
        <begin position="131"/>
        <end position="321"/>
    </location>
</feature>
<name>G3WXX9_SARHA</name>
<dbReference type="InParanoid" id="G3WXX9"/>
<accession>G3WXX9</accession>
<dbReference type="HOGENOM" id="CLU_099686_0_0_1"/>
<dbReference type="CTD" id="222234"/>
<keyword evidence="3" id="KW-1185">Reference proteome</keyword>
<sequence length="390" mass="42234">MFVPSPGWWRGGPQLGPLGVWAGLRAALAPAAASRARPARPYSLLERSSLSESTIARKTPLKEWTLIVNPFGRLQARLPCDIAVRPLDPYHYPDADRVLVTVSGVEGGSLDLDSIHVRYDETLKQMAIISDSIDRQASVEVKVPLKFDLNIRTSGTGCVKVQEAECDDCRIETEQGNSIVQSVKSKKLHIQTKGGKVICLGTILGNTDIHATEKSTVTIDKLQGSSVNISTEDGLLKAEYLYTESSSLSSAAGDITLGSIHGDLTVHSKMGNITIDSLNGYLKASTHQGAVDVYVSQMGNVDLKSHKGSITIKVPSSLKAHLQLSGSKVDVNPEITLQEISEVPKDNGIIINGHMNQTKESKKWIKANAPNGIVYLKSQSWFQSLKLKDS</sequence>
<proteinExistence type="predicted"/>
<dbReference type="Ensembl" id="ENSSHAT00000020445.2">
    <property type="protein sequence ID" value="ENSSHAP00000020284.2"/>
    <property type="gene ID" value="ENSSHAG00000017203.2"/>
</dbReference>
<dbReference type="FunCoup" id="G3WXX9">
    <property type="interactions" value="251"/>
</dbReference>
<dbReference type="Proteomes" id="UP000007648">
    <property type="component" value="Unassembled WGS sequence"/>
</dbReference>
<dbReference type="AlphaFoldDB" id="G3WXX9"/>
<dbReference type="GeneTree" id="ENSGT00390000016680"/>
<dbReference type="STRING" id="9305.ENSSHAP00000020284"/>
<gene>
    <name evidence="2" type="primary">FAM185A</name>
</gene>
<organism evidence="2 3">
    <name type="scientific">Sarcophilus harrisii</name>
    <name type="common">Tasmanian devil</name>
    <name type="synonym">Sarcophilus laniarius</name>
    <dbReference type="NCBI Taxonomy" id="9305"/>
    <lineage>
        <taxon>Eukaryota</taxon>
        <taxon>Metazoa</taxon>
        <taxon>Chordata</taxon>
        <taxon>Craniata</taxon>
        <taxon>Vertebrata</taxon>
        <taxon>Euteleostomi</taxon>
        <taxon>Mammalia</taxon>
        <taxon>Metatheria</taxon>
        <taxon>Dasyuromorphia</taxon>
        <taxon>Dasyuridae</taxon>
        <taxon>Sarcophilus</taxon>
    </lineage>
</organism>
<reference evidence="2" key="2">
    <citation type="submission" date="2025-08" db="UniProtKB">
        <authorList>
            <consortium name="Ensembl"/>
        </authorList>
    </citation>
    <scope>IDENTIFICATION</scope>
</reference>
<reference evidence="2 3" key="1">
    <citation type="journal article" date="2011" name="Proc. Natl. Acad. Sci. U.S.A.">
        <title>Genetic diversity and population structure of the endangered marsupial Sarcophilus harrisii (Tasmanian devil).</title>
        <authorList>
            <person name="Miller W."/>
            <person name="Hayes V.M."/>
            <person name="Ratan A."/>
            <person name="Petersen D.C."/>
            <person name="Wittekindt N.E."/>
            <person name="Miller J."/>
            <person name="Walenz B."/>
            <person name="Knight J."/>
            <person name="Qi J."/>
            <person name="Zhao F."/>
            <person name="Wang Q."/>
            <person name="Bedoya-Reina O.C."/>
            <person name="Katiyar N."/>
            <person name="Tomsho L.P."/>
            <person name="Kasson L.M."/>
            <person name="Hardie R.A."/>
            <person name="Woodbridge P."/>
            <person name="Tindall E.A."/>
            <person name="Bertelsen M.F."/>
            <person name="Dixon D."/>
            <person name="Pyecroft S."/>
            <person name="Helgen K.M."/>
            <person name="Lesk A.M."/>
            <person name="Pringle T.H."/>
            <person name="Patterson N."/>
            <person name="Zhang Y."/>
            <person name="Kreiss A."/>
            <person name="Woods G.M."/>
            <person name="Jones M.E."/>
            <person name="Schuster S.C."/>
        </authorList>
    </citation>
    <scope>NUCLEOTIDE SEQUENCE [LARGE SCALE GENOMIC DNA]</scope>
</reference>
<evidence type="ECO:0000313" key="3">
    <source>
        <dbReference type="Proteomes" id="UP000007648"/>
    </source>
</evidence>
<dbReference type="GeneID" id="100919348"/>
<dbReference type="PANTHER" id="PTHR34094">
    <property type="match status" value="1"/>
</dbReference>
<evidence type="ECO:0000313" key="2">
    <source>
        <dbReference type="Ensembl" id="ENSSHAP00000020284.2"/>
    </source>
</evidence>
<dbReference type="eggNOG" id="ENOG502QQG7">
    <property type="taxonomic scope" value="Eukaryota"/>
</dbReference>
<reference evidence="2" key="3">
    <citation type="submission" date="2025-09" db="UniProtKB">
        <authorList>
            <consortium name="Ensembl"/>
        </authorList>
    </citation>
    <scope>IDENTIFICATION</scope>
</reference>
<dbReference type="Gene3D" id="2.160.20.120">
    <property type="match status" value="1"/>
</dbReference>
<dbReference type="PANTHER" id="PTHR34094:SF1">
    <property type="entry name" value="PROTEIN FAM185A"/>
    <property type="match status" value="1"/>
</dbReference>
<protein>
    <submittedName>
        <fullName evidence="2">Family with sequence similarity 185 member A</fullName>
    </submittedName>
</protein>
<dbReference type="RefSeq" id="XP_031794555.1">
    <property type="nucleotide sequence ID" value="XM_031938695.1"/>
</dbReference>
<dbReference type="Pfam" id="PF13349">
    <property type="entry name" value="DUF4097"/>
    <property type="match status" value="1"/>
</dbReference>
<dbReference type="InterPro" id="IPR025164">
    <property type="entry name" value="Toastrack_DUF4097"/>
</dbReference>